<proteinExistence type="inferred from homology"/>
<feature type="transmembrane region" description="Helical" evidence="6">
    <location>
        <begin position="93"/>
        <end position="120"/>
    </location>
</feature>
<evidence type="ECO:0000313" key="9">
    <source>
        <dbReference type="Proteomes" id="UP001056291"/>
    </source>
</evidence>
<gene>
    <name evidence="8" type="ORF">NBZ79_02090</name>
</gene>
<evidence type="ECO:0000256" key="3">
    <source>
        <dbReference type="ARBA" id="ARBA00022692"/>
    </source>
</evidence>
<evidence type="ECO:0000256" key="4">
    <source>
        <dbReference type="ARBA" id="ARBA00022989"/>
    </source>
</evidence>
<feature type="transmembrane region" description="Helical" evidence="6">
    <location>
        <begin position="236"/>
        <end position="253"/>
    </location>
</feature>
<feature type="transmembrane region" description="Helical" evidence="6">
    <location>
        <begin position="62"/>
        <end position="81"/>
    </location>
</feature>
<dbReference type="InterPro" id="IPR015414">
    <property type="entry name" value="TMEM64"/>
</dbReference>
<comment type="subcellular location">
    <subcellularLocation>
        <location evidence="1 6">Cell membrane</location>
        <topology evidence="1 6">Multi-pass membrane protein</topology>
    </subcellularLocation>
</comment>
<keyword evidence="9" id="KW-1185">Reference proteome</keyword>
<dbReference type="Proteomes" id="UP001056291">
    <property type="component" value="Chromosome"/>
</dbReference>
<dbReference type="PANTHER" id="PTHR12677:SF59">
    <property type="entry name" value="GOLGI APPARATUS MEMBRANE PROTEIN TVP38-RELATED"/>
    <property type="match status" value="1"/>
</dbReference>
<dbReference type="RefSeq" id="WP_251934979.1">
    <property type="nucleotide sequence ID" value="NZ_CP098747.1"/>
</dbReference>
<accession>A0ABY4W459</accession>
<feature type="transmembrane region" description="Helical" evidence="6">
    <location>
        <begin position="20"/>
        <end position="42"/>
    </location>
</feature>
<protein>
    <recommendedName>
        <fullName evidence="6">TVP38/TMEM64 family membrane protein</fullName>
    </recommendedName>
</protein>
<evidence type="ECO:0000256" key="6">
    <source>
        <dbReference type="RuleBase" id="RU366058"/>
    </source>
</evidence>
<comment type="similarity">
    <text evidence="6">Belongs to the TVP38/TMEM64 family.</text>
</comment>
<keyword evidence="3 6" id="KW-0812">Transmembrane</keyword>
<evidence type="ECO:0000256" key="2">
    <source>
        <dbReference type="ARBA" id="ARBA00022475"/>
    </source>
</evidence>
<name>A0ABY4W459_9PROT</name>
<dbReference type="Pfam" id="PF09335">
    <property type="entry name" value="VTT_dom"/>
    <property type="match status" value="1"/>
</dbReference>
<evidence type="ECO:0000259" key="7">
    <source>
        <dbReference type="Pfam" id="PF09335"/>
    </source>
</evidence>
<sequence length="262" mass="28015">MDKSTSQNGSKGGGFSFKKLAPLIIIVLLFASFFLFGLDKYLTFRALSENRDGLLNFVGENYLAAILLYMALYIVAVACSFPGGLLMTVTGGFLFGWIVGGAATVIAATIGATILFLVAATSLGEPLRKKAGPWLKKLESGFAENALSYLLFLRLVPAFPFWLVNIAPAFLGVKLRTYIIGTLIGIIPGTFVFAFLGVGLDSIIVEQKSKYDACMASGQTGCTLDFQISSLITTEIILSFVALGVVSLLPIVLKKLRKGKAT</sequence>
<evidence type="ECO:0000256" key="1">
    <source>
        <dbReference type="ARBA" id="ARBA00004651"/>
    </source>
</evidence>
<keyword evidence="2 6" id="KW-1003">Cell membrane</keyword>
<dbReference type="PANTHER" id="PTHR12677">
    <property type="entry name" value="GOLGI APPARATUS MEMBRANE PROTEIN TVP38-RELATED"/>
    <property type="match status" value="1"/>
</dbReference>
<keyword evidence="4 6" id="KW-1133">Transmembrane helix</keyword>
<evidence type="ECO:0000256" key="5">
    <source>
        <dbReference type="ARBA" id="ARBA00023136"/>
    </source>
</evidence>
<feature type="transmembrane region" description="Helical" evidence="6">
    <location>
        <begin position="146"/>
        <end position="171"/>
    </location>
</feature>
<organism evidence="8 9">
    <name type="scientific">Sneathiella marina</name>
    <dbReference type="NCBI Taxonomy" id="2950108"/>
    <lineage>
        <taxon>Bacteria</taxon>
        <taxon>Pseudomonadati</taxon>
        <taxon>Pseudomonadota</taxon>
        <taxon>Alphaproteobacteria</taxon>
        <taxon>Sneathiellales</taxon>
        <taxon>Sneathiellaceae</taxon>
        <taxon>Sneathiella</taxon>
    </lineage>
</organism>
<feature type="transmembrane region" description="Helical" evidence="6">
    <location>
        <begin position="178"/>
        <end position="200"/>
    </location>
</feature>
<dbReference type="EMBL" id="CP098747">
    <property type="protein sequence ID" value="USG61762.1"/>
    <property type="molecule type" value="Genomic_DNA"/>
</dbReference>
<dbReference type="InterPro" id="IPR032816">
    <property type="entry name" value="VTT_dom"/>
</dbReference>
<feature type="domain" description="VTT" evidence="7">
    <location>
        <begin position="84"/>
        <end position="197"/>
    </location>
</feature>
<keyword evidence="5 6" id="KW-0472">Membrane</keyword>
<reference evidence="8" key="1">
    <citation type="submission" date="2022-06" db="EMBL/GenBank/DDBJ databases">
        <title>Sneathiella actinostolidae sp. nov., isolated from a sea anemonein the Western Pacific Ocean.</title>
        <authorList>
            <person name="Wei M.J."/>
        </authorList>
    </citation>
    <scope>NUCLEOTIDE SEQUENCE</scope>
    <source>
        <strain evidence="8">PHK-P5</strain>
    </source>
</reference>
<evidence type="ECO:0000313" key="8">
    <source>
        <dbReference type="EMBL" id="USG61762.1"/>
    </source>
</evidence>